<proteinExistence type="predicted"/>
<protein>
    <submittedName>
        <fullName evidence="1">Uncharacterized protein</fullName>
    </submittedName>
</protein>
<name>A0AAE0KP69_9CHLO</name>
<reference evidence="1 2" key="1">
    <citation type="journal article" date="2015" name="Genome Biol. Evol.">
        <title>Comparative Genomics of a Bacterivorous Green Alga Reveals Evolutionary Causalities and Consequences of Phago-Mixotrophic Mode of Nutrition.</title>
        <authorList>
            <person name="Burns J.A."/>
            <person name="Paasch A."/>
            <person name="Narechania A."/>
            <person name="Kim E."/>
        </authorList>
    </citation>
    <scope>NUCLEOTIDE SEQUENCE [LARGE SCALE GENOMIC DNA]</scope>
    <source>
        <strain evidence="1 2">PLY_AMNH</strain>
    </source>
</reference>
<sequence>MSVVQDTTNCRENITIKDEAWFAGKRLGIHLAMNGKEVKCTWKTIQFLKSCSHVETVKSPYIKKTAGEKTNQAKLTTNSPAEACGRVCDLVLPKPCLMERSGHTQEPSPQKVSQMDIAGQTDILKGPFPVTATVTVDVSVLLALGMDGRSREEAGNRLTGEIFQEGRPPKVMIDGRSRGCGTTNVNPLHEAPIRGRVQEGQRSTVQV</sequence>
<dbReference type="AlphaFoldDB" id="A0AAE0KP69"/>
<evidence type="ECO:0000313" key="1">
    <source>
        <dbReference type="EMBL" id="KAK3255676.1"/>
    </source>
</evidence>
<comment type="caution">
    <text evidence="1">The sequence shown here is derived from an EMBL/GenBank/DDBJ whole genome shotgun (WGS) entry which is preliminary data.</text>
</comment>
<accession>A0AAE0KP69</accession>
<dbReference type="EMBL" id="LGRX02022394">
    <property type="protein sequence ID" value="KAK3255676.1"/>
    <property type="molecule type" value="Genomic_DNA"/>
</dbReference>
<dbReference type="Proteomes" id="UP001190700">
    <property type="component" value="Unassembled WGS sequence"/>
</dbReference>
<gene>
    <name evidence="1" type="ORF">CYMTET_35151</name>
</gene>
<evidence type="ECO:0000313" key="2">
    <source>
        <dbReference type="Proteomes" id="UP001190700"/>
    </source>
</evidence>
<organism evidence="1 2">
    <name type="scientific">Cymbomonas tetramitiformis</name>
    <dbReference type="NCBI Taxonomy" id="36881"/>
    <lineage>
        <taxon>Eukaryota</taxon>
        <taxon>Viridiplantae</taxon>
        <taxon>Chlorophyta</taxon>
        <taxon>Pyramimonadophyceae</taxon>
        <taxon>Pyramimonadales</taxon>
        <taxon>Pyramimonadaceae</taxon>
        <taxon>Cymbomonas</taxon>
    </lineage>
</organism>
<keyword evidence="2" id="KW-1185">Reference proteome</keyword>